<dbReference type="Proteomes" id="UP000823933">
    <property type="component" value="Unassembled WGS sequence"/>
</dbReference>
<accession>A0A9D1TWV3</accession>
<protein>
    <submittedName>
        <fullName evidence="1">Aminotransferase class I/II-fold pyridoxal phosphate-dependent enzyme</fullName>
    </submittedName>
</protein>
<dbReference type="PANTHER" id="PTHR43799:SF1">
    <property type="entry name" value="ASPARTATE AMINOTRANSFERASE"/>
    <property type="match status" value="1"/>
</dbReference>
<dbReference type="Gene3D" id="3.90.1150.10">
    <property type="entry name" value="Aspartate Aminotransferase, domain 1"/>
    <property type="match status" value="1"/>
</dbReference>
<dbReference type="InterPro" id="IPR015421">
    <property type="entry name" value="PyrdxlP-dep_Trfase_major"/>
</dbReference>
<proteinExistence type="predicted"/>
<reference evidence="1" key="2">
    <citation type="submission" date="2021-04" db="EMBL/GenBank/DDBJ databases">
        <authorList>
            <person name="Gilroy R."/>
        </authorList>
    </citation>
    <scope>NUCLEOTIDE SEQUENCE</scope>
    <source>
        <strain evidence="1">ChiHcolR34-3080</strain>
    </source>
</reference>
<keyword evidence="1" id="KW-0808">Transferase</keyword>
<dbReference type="InterPro" id="IPR015424">
    <property type="entry name" value="PyrdxlP-dep_Trfase"/>
</dbReference>
<dbReference type="PANTHER" id="PTHR43799">
    <property type="entry name" value="AMINOTRANSFERASE, PUTATIVE-RELATED"/>
    <property type="match status" value="1"/>
</dbReference>
<keyword evidence="1" id="KW-0032">Aminotransferase</keyword>
<dbReference type="CDD" id="cd00609">
    <property type="entry name" value="AAT_like"/>
    <property type="match status" value="1"/>
</dbReference>
<sequence length="426" mass="47866">MANYLEMSTEALQQEETRLRSAYQNYKNMGLKLNMARGKPGPHQMDLAMDLFKTTDYTAADGTDARNYGNLEGLYEARQLFGDVMGVKPENVFVGGNSSLQLMYFLVSIGYTFGFPESPCPWSQVERPKFLCPVPGYDRHFRITEEFGIEMINVPMTPEGPDMDMVEKLAGEDPSIKGIWCVPQYSNPDGYTYSDETVRRFAAMKTAAPDFKIFWDEAYIVHHLTNEIIETPVLLEESKPYGNEDRVFMFTSTSKITFPGAGVSALACSDNMMKYVCKRFEVMIISYDKMNQLRHVRFLKNKAGVLAHMAKHRRRLVPCFDAVKTTFAQRLTPCGDIAHWTNPKGGYFISLYVMPGCAKRVAQLCKEAGLVLTGAGAAFPYGKDPEDSHLRIAPTYPSLSEVEQASELMAVCVRLATVEHLLAEKA</sequence>
<gene>
    <name evidence="1" type="ORF">H9890_06830</name>
</gene>
<name>A0A9D1TWV3_9FIRM</name>
<comment type="caution">
    <text evidence="1">The sequence shown here is derived from an EMBL/GenBank/DDBJ whole genome shotgun (WGS) entry which is preliminary data.</text>
</comment>
<reference evidence="1" key="1">
    <citation type="journal article" date="2021" name="PeerJ">
        <title>Extensive microbial diversity within the chicken gut microbiome revealed by metagenomics and culture.</title>
        <authorList>
            <person name="Gilroy R."/>
            <person name="Ravi A."/>
            <person name="Getino M."/>
            <person name="Pursley I."/>
            <person name="Horton D.L."/>
            <person name="Alikhan N.F."/>
            <person name="Baker D."/>
            <person name="Gharbi K."/>
            <person name="Hall N."/>
            <person name="Watson M."/>
            <person name="Adriaenssens E.M."/>
            <person name="Foster-Nyarko E."/>
            <person name="Jarju S."/>
            <person name="Secka A."/>
            <person name="Antonio M."/>
            <person name="Oren A."/>
            <person name="Chaudhuri R.R."/>
            <person name="La Ragione R."/>
            <person name="Hildebrand F."/>
            <person name="Pallen M.J."/>
        </authorList>
    </citation>
    <scope>NUCLEOTIDE SEQUENCE</scope>
    <source>
        <strain evidence="1">ChiHcolR34-3080</strain>
    </source>
</reference>
<dbReference type="EMBL" id="DXHQ01000078">
    <property type="protein sequence ID" value="HIW09095.1"/>
    <property type="molecule type" value="Genomic_DNA"/>
</dbReference>
<evidence type="ECO:0000313" key="1">
    <source>
        <dbReference type="EMBL" id="HIW09095.1"/>
    </source>
</evidence>
<evidence type="ECO:0000313" key="2">
    <source>
        <dbReference type="Proteomes" id="UP000823933"/>
    </source>
</evidence>
<dbReference type="Pfam" id="PF12897">
    <property type="entry name" value="Asp_aminotransf"/>
    <property type="match status" value="1"/>
</dbReference>
<dbReference type="GO" id="GO:0004069">
    <property type="term" value="F:L-aspartate:2-oxoglutarate aminotransferase activity"/>
    <property type="evidence" value="ECO:0007669"/>
    <property type="project" value="InterPro"/>
</dbReference>
<organism evidence="1 2">
    <name type="scientific">Candidatus Faecalibacterium intestinigallinarum</name>
    <dbReference type="NCBI Taxonomy" id="2838581"/>
    <lineage>
        <taxon>Bacteria</taxon>
        <taxon>Bacillati</taxon>
        <taxon>Bacillota</taxon>
        <taxon>Clostridia</taxon>
        <taxon>Eubacteriales</taxon>
        <taxon>Oscillospiraceae</taxon>
        <taxon>Faecalibacterium</taxon>
    </lineage>
</organism>
<dbReference type="InterPro" id="IPR024551">
    <property type="entry name" value="AspAT_Ic"/>
</dbReference>
<dbReference type="Gene3D" id="3.40.640.10">
    <property type="entry name" value="Type I PLP-dependent aspartate aminotransferase-like (Major domain)"/>
    <property type="match status" value="1"/>
</dbReference>
<dbReference type="AlphaFoldDB" id="A0A9D1TWV3"/>
<dbReference type="InterPro" id="IPR015422">
    <property type="entry name" value="PyrdxlP-dep_Trfase_small"/>
</dbReference>
<dbReference type="SUPFAM" id="SSF53383">
    <property type="entry name" value="PLP-dependent transferases"/>
    <property type="match status" value="1"/>
</dbReference>